<reference evidence="1 2" key="1">
    <citation type="submission" date="2021-06" db="EMBL/GenBank/DDBJ databases">
        <title>Complete genome of Haloferula helveola possessing various polysaccharide degrading enzymes.</title>
        <authorList>
            <person name="Takami H."/>
            <person name="Huang C."/>
            <person name="Hamasaki K."/>
        </authorList>
    </citation>
    <scope>NUCLEOTIDE SEQUENCE [LARGE SCALE GENOMIC DNA]</scope>
    <source>
        <strain evidence="1 2">CN-1</strain>
    </source>
</reference>
<dbReference type="EMBL" id="AP024702">
    <property type="protein sequence ID" value="BCX49165.1"/>
    <property type="molecule type" value="Genomic_DNA"/>
</dbReference>
<keyword evidence="2" id="KW-1185">Reference proteome</keyword>
<sequence>MFRSIAIAAAGVFVAIQVMGLAHRPDWLIPLNPDRPWVDLPAASHARSSQAHNVTELTWTVRQGWVSSESGVLAENQVAYFLGKEVEHVNLTGYAPILRLRIPADAPARHFVSMVNHAQSAGFERLLVAAYR</sequence>
<organism evidence="1 2">
    <name type="scientific">Haloferula helveola</name>
    <dbReference type="NCBI Taxonomy" id="490095"/>
    <lineage>
        <taxon>Bacteria</taxon>
        <taxon>Pseudomonadati</taxon>
        <taxon>Verrucomicrobiota</taxon>
        <taxon>Verrucomicrobiia</taxon>
        <taxon>Verrucomicrobiales</taxon>
        <taxon>Verrucomicrobiaceae</taxon>
        <taxon>Haloferula</taxon>
    </lineage>
</organism>
<evidence type="ECO:0000313" key="2">
    <source>
        <dbReference type="Proteomes" id="UP001374893"/>
    </source>
</evidence>
<protein>
    <submittedName>
        <fullName evidence="1">Uncharacterized protein</fullName>
    </submittedName>
</protein>
<gene>
    <name evidence="1" type="ORF">HAHE_30730</name>
</gene>
<accession>A0ABN6H6A6</accession>
<name>A0ABN6H6A6_9BACT</name>
<evidence type="ECO:0000313" key="1">
    <source>
        <dbReference type="EMBL" id="BCX49165.1"/>
    </source>
</evidence>
<proteinExistence type="predicted"/>
<dbReference type="Proteomes" id="UP001374893">
    <property type="component" value="Chromosome"/>
</dbReference>